<dbReference type="EMBL" id="BLWD01000001">
    <property type="protein sequence ID" value="GFN05923.1"/>
    <property type="molecule type" value="Genomic_DNA"/>
</dbReference>
<evidence type="ECO:0000313" key="3">
    <source>
        <dbReference type="Proteomes" id="UP000498740"/>
    </source>
</evidence>
<organism evidence="2 3">
    <name type="scientific">Streptomyces microflavus</name>
    <name type="common">Streptomyces lipmanii</name>
    <dbReference type="NCBI Taxonomy" id="1919"/>
    <lineage>
        <taxon>Bacteria</taxon>
        <taxon>Bacillati</taxon>
        <taxon>Actinomycetota</taxon>
        <taxon>Actinomycetes</taxon>
        <taxon>Kitasatosporales</taxon>
        <taxon>Streptomycetaceae</taxon>
        <taxon>Streptomyces</taxon>
    </lineage>
</organism>
<accession>A0A7J0CTY5</accession>
<evidence type="ECO:0000313" key="2">
    <source>
        <dbReference type="EMBL" id="GFN05923.1"/>
    </source>
</evidence>
<dbReference type="AlphaFoldDB" id="A0A7J0CTY5"/>
<sequence>MPGRRWWRCGRGRLAAGDAVARPSGHEPVAQLPVPRAAAARRDADGAADAEQHVAGGAGVVHQDQRSWGPAHDGGAFGFLIVHIDRRGDIDALMAGLYD</sequence>
<reference evidence="2 3" key="1">
    <citation type="submission" date="2020-05" db="EMBL/GenBank/DDBJ databases">
        <title>Whole genome shotgun sequence of Streptomyces microflavus NBRC 13062.</title>
        <authorList>
            <person name="Komaki H."/>
            <person name="Tamura T."/>
        </authorList>
    </citation>
    <scope>NUCLEOTIDE SEQUENCE [LARGE SCALE GENOMIC DNA]</scope>
    <source>
        <strain evidence="2 3">NBRC 13062</strain>
    </source>
</reference>
<evidence type="ECO:0000256" key="1">
    <source>
        <dbReference type="SAM" id="MobiDB-lite"/>
    </source>
</evidence>
<comment type="caution">
    <text evidence="2">The sequence shown here is derived from an EMBL/GenBank/DDBJ whole genome shotgun (WGS) entry which is preliminary data.</text>
</comment>
<dbReference type="Proteomes" id="UP000498740">
    <property type="component" value="Unassembled WGS sequence"/>
</dbReference>
<protein>
    <submittedName>
        <fullName evidence="2">Uncharacterized protein</fullName>
    </submittedName>
</protein>
<gene>
    <name evidence="2" type="ORF">Smic_44790</name>
</gene>
<feature type="region of interest" description="Disordered" evidence="1">
    <location>
        <begin position="18"/>
        <end position="67"/>
    </location>
</feature>
<name>A0A7J0CTY5_STRMI</name>
<proteinExistence type="predicted"/>